<keyword evidence="1 4" id="KW-0812">Transmembrane</keyword>
<evidence type="ECO:0000256" key="4">
    <source>
        <dbReference type="SAM" id="Phobius"/>
    </source>
</evidence>
<feature type="transmembrane region" description="Helical" evidence="4">
    <location>
        <begin position="372"/>
        <end position="390"/>
    </location>
</feature>
<dbReference type="CDD" id="cd17324">
    <property type="entry name" value="MFS_NepI_like"/>
    <property type="match status" value="1"/>
</dbReference>
<protein>
    <submittedName>
        <fullName evidence="6">Predicted arabinose efflux permease, MFS family</fullName>
    </submittedName>
</protein>
<evidence type="ECO:0000256" key="3">
    <source>
        <dbReference type="ARBA" id="ARBA00023136"/>
    </source>
</evidence>
<feature type="transmembrane region" description="Helical" evidence="4">
    <location>
        <begin position="254"/>
        <end position="275"/>
    </location>
</feature>
<sequence>MSLHHTPTTTHMPRWMVFLFACSCGLIVANLYYSQPLIGLIAPEIGLSDSLASMIVTLTQLGYCAGLILLVPLGDLVENRRLILMTLCGAILALFMTGLAPNAAWFLLGSLLIGVGSVAVQMLIPIAAHISPEKNRGRTVGNIMSGLLLGIMLSRPLASLIAYTFGWRAVFGVSASLLMMLTLLLWFLLPARKPQSHHHYFSLIASLLPLLRDTPILRRRALYQAALFASFTLFWTTVPILLSGPEFNLSQRGIALFALAGALGVLAAPIAGRLADKGYTKIATGVAIGVVFLAFFLAKLGGAGSLTALVIAGVLLDFGVQGNVVLGQRAIYSLGPEIRSRLNALYMAIFFAGGAVGSAIASIAYLTGGWNLVTWIGCAFPALVFLFYLTE</sequence>
<feature type="transmembrane region" description="Helical" evidence="4">
    <location>
        <begin position="140"/>
        <end position="163"/>
    </location>
</feature>
<evidence type="ECO:0000313" key="7">
    <source>
        <dbReference type="Proteomes" id="UP000218069"/>
    </source>
</evidence>
<feature type="transmembrane region" description="Helical" evidence="4">
    <location>
        <begin position="221"/>
        <end position="242"/>
    </location>
</feature>
<dbReference type="InterPro" id="IPR011701">
    <property type="entry name" value="MFS"/>
</dbReference>
<dbReference type="InterPro" id="IPR036259">
    <property type="entry name" value="MFS_trans_sf"/>
</dbReference>
<dbReference type="Gene3D" id="1.20.1250.20">
    <property type="entry name" value="MFS general substrate transporter like domains"/>
    <property type="match status" value="1"/>
</dbReference>
<dbReference type="PANTHER" id="PTHR42910:SF1">
    <property type="entry name" value="MAJOR FACILITATOR SUPERFAMILY (MFS) PROFILE DOMAIN-CONTAINING PROTEIN"/>
    <property type="match status" value="1"/>
</dbReference>
<gene>
    <name evidence="6" type="ORF">SAMN06295945_0419</name>
</gene>
<dbReference type="PANTHER" id="PTHR42910">
    <property type="entry name" value="TRANSPORTER SCO4007-RELATED"/>
    <property type="match status" value="1"/>
</dbReference>
<accession>A0A240DY15</accession>
<dbReference type="Pfam" id="PF07690">
    <property type="entry name" value="MFS_1"/>
    <property type="match status" value="1"/>
</dbReference>
<feature type="transmembrane region" description="Helical" evidence="4">
    <location>
        <begin position="106"/>
        <end position="128"/>
    </location>
</feature>
<dbReference type="SUPFAM" id="SSF103473">
    <property type="entry name" value="MFS general substrate transporter"/>
    <property type="match status" value="1"/>
</dbReference>
<evidence type="ECO:0000256" key="2">
    <source>
        <dbReference type="ARBA" id="ARBA00022989"/>
    </source>
</evidence>
<evidence type="ECO:0000313" key="6">
    <source>
        <dbReference type="EMBL" id="SNX28098.1"/>
    </source>
</evidence>
<feature type="transmembrane region" description="Helical" evidence="4">
    <location>
        <begin position="169"/>
        <end position="189"/>
    </location>
</feature>
<feature type="transmembrane region" description="Helical" evidence="4">
    <location>
        <begin position="52"/>
        <end position="70"/>
    </location>
</feature>
<keyword evidence="2 4" id="KW-1133">Transmembrane helix</keyword>
<dbReference type="PROSITE" id="PS50850">
    <property type="entry name" value="MFS"/>
    <property type="match status" value="1"/>
</dbReference>
<dbReference type="OrthoDB" id="9815356at2"/>
<dbReference type="Proteomes" id="UP000218069">
    <property type="component" value="Unassembled WGS sequence"/>
</dbReference>
<dbReference type="InterPro" id="IPR020846">
    <property type="entry name" value="MFS_dom"/>
</dbReference>
<feature type="domain" description="Major facilitator superfamily (MFS) profile" evidence="5">
    <location>
        <begin position="9"/>
        <end position="391"/>
    </location>
</feature>
<name>A0A240DY15_9BURK</name>
<feature type="transmembrane region" description="Helical" evidence="4">
    <location>
        <begin position="344"/>
        <end position="366"/>
    </location>
</feature>
<feature type="transmembrane region" description="Helical" evidence="4">
    <location>
        <begin position="12"/>
        <end position="32"/>
    </location>
</feature>
<keyword evidence="7" id="KW-1185">Reference proteome</keyword>
<organism evidence="6 7">
    <name type="scientific">Polynucleobacter meluiroseus</name>
    <dbReference type="NCBI Taxonomy" id="1938814"/>
    <lineage>
        <taxon>Bacteria</taxon>
        <taxon>Pseudomonadati</taxon>
        <taxon>Pseudomonadota</taxon>
        <taxon>Betaproteobacteria</taxon>
        <taxon>Burkholderiales</taxon>
        <taxon>Burkholderiaceae</taxon>
        <taxon>Polynucleobacter</taxon>
    </lineage>
</organism>
<keyword evidence="3 4" id="KW-0472">Membrane</keyword>
<feature type="transmembrane region" description="Helical" evidence="4">
    <location>
        <begin position="306"/>
        <end position="332"/>
    </location>
</feature>
<proteinExistence type="predicted"/>
<feature type="transmembrane region" description="Helical" evidence="4">
    <location>
        <begin position="282"/>
        <end position="300"/>
    </location>
</feature>
<reference evidence="7" key="1">
    <citation type="submission" date="2017-08" db="EMBL/GenBank/DDBJ databases">
        <authorList>
            <person name="Varghese N."/>
            <person name="Submissions S."/>
        </authorList>
    </citation>
    <scope>NUCLEOTIDE SEQUENCE [LARGE SCALE GENOMIC DNA]</scope>
    <source>
        <strain evidence="7">AP-Melu-1000-B4</strain>
    </source>
</reference>
<evidence type="ECO:0000259" key="5">
    <source>
        <dbReference type="PROSITE" id="PS50850"/>
    </source>
</evidence>
<dbReference type="RefSeq" id="WP_096672184.1">
    <property type="nucleotide sequence ID" value="NZ_OANS01000001.1"/>
</dbReference>
<feature type="transmembrane region" description="Helical" evidence="4">
    <location>
        <begin position="82"/>
        <end position="100"/>
    </location>
</feature>
<dbReference type="GO" id="GO:0022857">
    <property type="term" value="F:transmembrane transporter activity"/>
    <property type="evidence" value="ECO:0007669"/>
    <property type="project" value="InterPro"/>
</dbReference>
<dbReference type="AlphaFoldDB" id="A0A240DY15"/>
<dbReference type="EMBL" id="OANS01000001">
    <property type="protein sequence ID" value="SNX28098.1"/>
    <property type="molecule type" value="Genomic_DNA"/>
</dbReference>
<evidence type="ECO:0000256" key="1">
    <source>
        <dbReference type="ARBA" id="ARBA00022692"/>
    </source>
</evidence>